<dbReference type="GO" id="GO:1904263">
    <property type="term" value="P:positive regulation of TORC1 signaling"/>
    <property type="evidence" value="ECO:0007669"/>
    <property type="project" value="TreeGrafter"/>
</dbReference>
<proteinExistence type="predicted"/>
<dbReference type="WBParaSite" id="jg12216.2">
    <property type="protein sequence ID" value="jg12216.2"/>
    <property type="gene ID" value="jg12216"/>
</dbReference>
<sequence length="203" mass="22701">MQAVIALCYFCENHGPRIGIKLMTCQPMRGSNSQTDNPCRFHADEAMETDAEIPQYYGDTIDEIVDEEERCSACSSFGSGLGILSNDHQAETSYISTQMPISERLYQMIKQSCLRSLSVEISTPLLWKLGLTTLPQPQMRISMFYQLQGGTSERYFLVENSSKEDKDGVVLFGDDENGYTLSMTFRLRDAKARVSTGATPSLC</sequence>
<dbReference type="GO" id="GO:0000122">
    <property type="term" value="P:negative regulation of transcription by RNA polymerase II"/>
    <property type="evidence" value="ECO:0007669"/>
    <property type="project" value="TreeGrafter"/>
</dbReference>
<organism evidence="2 3">
    <name type="scientific">Ditylenchus dipsaci</name>
    <dbReference type="NCBI Taxonomy" id="166011"/>
    <lineage>
        <taxon>Eukaryota</taxon>
        <taxon>Metazoa</taxon>
        <taxon>Ecdysozoa</taxon>
        <taxon>Nematoda</taxon>
        <taxon>Chromadorea</taxon>
        <taxon>Rhabditida</taxon>
        <taxon>Tylenchina</taxon>
        <taxon>Tylenchomorpha</taxon>
        <taxon>Sphaerularioidea</taxon>
        <taxon>Anguinidae</taxon>
        <taxon>Anguininae</taxon>
        <taxon>Ditylenchus</taxon>
    </lineage>
</organism>
<protein>
    <submittedName>
        <fullName evidence="3">Folliculin/SMCR8 longin domain-containing protein</fullName>
    </submittedName>
</protein>
<feature type="domain" description="Folliculin/SMCR8 longin" evidence="1">
    <location>
        <begin position="93"/>
        <end position="193"/>
    </location>
</feature>
<dbReference type="Pfam" id="PF11704">
    <property type="entry name" value="Folliculin"/>
    <property type="match status" value="1"/>
</dbReference>
<accession>A0A915CTD6</accession>
<evidence type="ECO:0000259" key="1">
    <source>
        <dbReference type="Pfam" id="PF11704"/>
    </source>
</evidence>
<dbReference type="GO" id="GO:0005096">
    <property type="term" value="F:GTPase activator activity"/>
    <property type="evidence" value="ECO:0007669"/>
    <property type="project" value="InterPro"/>
</dbReference>
<dbReference type="GO" id="GO:0005829">
    <property type="term" value="C:cytosol"/>
    <property type="evidence" value="ECO:0007669"/>
    <property type="project" value="TreeGrafter"/>
</dbReference>
<dbReference type="PANTHER" id="PTHR31441">
    <property type="entry name" value="FOLLICULIN FAMILY MEMBER"/>
    <property type="match status" value="1"/>
</dbReference>
<dbReference type="PANTHER" id="PTHR31441:SF2">
    <property type="entry name" value="FOLLICULIN"/>
    <property type="match status" value="1"/>
</dbReference>
<keyword evidence="2" id="KW-1185">Reference proteome</keyword>
<dbReference type="InterPro" id="IPR021713">
    <property type="entry name" value="Folliculin"/>
</dbReference>
<dbReference type="AlphaFoldDB" id="A0A915CTD6"/>
<dbReference type="InterPro" id="IPR037520">
    <property type="entry name" value="Folliculin/SMCR8_longin"/>
</dbReference>
<dbReference type="Proteomes" id="UP000887574">
    <property type="component" value="Unplaced"/>
</dbReference>
<evidence type="ECO:0000313" key="2">
    <source>
        <dbReference type="Proteomes" id="UP000887574"/>
    </source>
</evidence>
<name>A0A915CTD6_9BILA</name>
<evidence type="ECO:0000313" key="3">
    <source>
        <dbReference type="WBParaSite" id="jg12216.2"/>
    </source>
</evidence>
<reference evidence="3" key="1">
    <citation type="submission" date="2022-11" db="UniProtKB">
        <authorList>
            <consortium name="WormBaseParasite"/>
        </authorList>
    </citation>
    <scope>IDENTIFICATION</scope>
</reference>